<feature type="compositionally biased region" description="Basic residues" evidence="1">
    <location>
        <begin position="100"/>
        <end position="111"/>
    </location>
</feature>
<feature type="region of interest" description="Disordered" evidence="1">
    <location>
        <begin position="607"/>
        <end position="658"/>
    </location>
</feature>
<evidence type="ECO:0000259" key="2">
    <source>
        <dbReference type="PROSITE" id="PS50010"/>
    </source>
</evidence>
<protein>
    <recommendedName>
        <fullName evidence="2">DH domain-containing protein</fullName>
    </recommendedName>
</protein>
<dbReference type="OrthoDB" id="660555at2759"/>
<dbReference type="SUPFAM" id="SSF48065">
    <property type="entry name" value="DBL homology domain (DH-domain)"/>
    <property type="match status" value="1"/>
</dbReference>
<gene>
    <name evidence="3" type="ORF">BDN70DRAFT_427949</name>
</gene>
<dbReference type="Gene3D" id="1.20.900.10">
    <property type="entry name" value="Dbl homology (DH) domain"/>
    <property type="match status" value="1"/>
</dbReference>
<dbReference type="InterPro" id="IPR000219">
    <property type="entry name" value="DH_dom"/>
</dbReference>
<feature type="region of interest" description="Disordered" evidence="1">
    <location>
        <begin position="159"/>
        <end position="184"/>
    </location>
</feature>
<feature type="region of interest" description="Disordered" evidence="1">
    <location>
        <begin position="448"/>
        <end position="470"/>
    </location>
</feature>
<dbReference type="Pfam" id="PF00621">
    <property type="entry name" value="RhoGEF"/>
    <property type="match status" value="1"/>
</dbReference>
<feature type="region of interest" description="Disordered" evidence="1">
    <location>
        <begin position="86"/>
        <end position="111"/>
    </location>
</feature>
<keyword evidence="4" id="KW-1185">Reference proteome</keyword>
<feature type="compositionally biased region" description="Low complexity" evidence="1">
    <location>
        <begin position="7"/>
        <end position="24"/>
    </location>
</feature>
<feature type="domain" description="DH" evidence="2">
    <location>
        <begin position="531"/>
        <end position="590"/>
    </location>
</feature>
<organism evidence="3 4">
    <name type="scientific">Pholiota conissans</name>
    <dbReference type="NCBI Taxonomy" id="109636"/>
    <lineage>
        <taxon>Eukaryota</taxon>
        <taxon>Fungi</taxon>
        <taxon>Dikarya</taxon>
        <taxon>Basidiomycota</taxon>
        <taxon>Agaricomycotina</taxon>
        <taxon>Agaricomycetes</taxon>
        <taxon>Agaricomycetidae</taxon>
        <taxon>Agaricales</taxon>
        <taxon>Agaricineae</taxon>
        <taxon>Strophariaceae</taxon>
        <taxon>Pholiota</taxon>
    </lineage>
</organism>
<dbReference type="AlphaFoldDB" id="A0A9P5Z6D5"/>
<dbReference type="Proteomes" id="UP000807469">
    <property type="component" value="Unassembled WGS sequence"/>
</dbReference>
<evidence type="ECO:0000256" key="1">
    <source>
        <dbReference type="SAM" id="MobiDB-lite"/>
    </source>
</evidence>
<feature type="region of interest" description="Disordered" evidence="1">
    <location>
        <begin position="1"/>
        <end position="32"/>
    </location>
</feature>
<feature type="compositionally biased region" description="Low complexity" evidence="1">
    <location>
        <begin position="609"/>
        <end position="658"/>
    </location>
</feature>
<comment type="caution">
    <text evidence="3">The sequence shown here is derived from an EMBL/GenBank/DDBJ whole genome shotgun (WGS) entry which is preliminary data.</text>
</comment>
<dbReference type="InterPro" id="IPR035899">
    <property type="entry name" value="DBL_dom_sf"/>
</dbReference>
<name>A0A9P5Z6D5_9AGAR</name>
<dbReference type="GO" id="GO:0005085">
    <property type="term" value="F:guanyl-nucleotide exchange factor activity"/>
    <property type="evidence" value="ECO:0007669"/>
    <property type="project" value="InterPro"/>
</dbReference>
<dbReference type="PROSITE" id="PS50010">
    <property type="entry name" value="DH_2"/>
    <property type="match status" value="1"/>
</dbReference>
<evidence type="ECO:0000313" key="3">
    <source>
        <dbReference type="EMBL" id="KAF9482457.1"/>
    </source>
</evidence>
<reference evidence="3" key="1">
    <citation type="submission" date="2020-11" db="EMBL/GenBank/DDBJ databases">
        <authorList>
            <consortium name="DOE Joint Genome Institute"/>
            <person name="Ahrendt S."/>
            <person name="Riley R."/>
            <person name="Andreopoulos W."/>
            <person name="Labutti K."/>
            <person name="Pangilinan J."/>
            <person name="Ruiz-Duenas F.J."/>
            <person name="Barrasa J.M."/>
            <person name="Sanchez-Garcia M."/>
            <person name="Camarero S."/>
            <person name="Miyauchi S."/>
            <person name="Serrano A."/>
            <person name="Linde D."/>
            <person name="Babiker R."/>
            <person name="Drula E."/>
            <person name="Ayuso-Fernandez I."/>
            <person name="Pacheco R."/>
            <person name="Padilla G."/>
            <person name="Ferreira P."/>
            <person name="Barriuso J."/>
            <person name="Kellner H."/>
            <person name="Castanera R."/>
            <person name="Alfaro M."/>
            <person name="Ramirez L."/>
            <person name="Pisabarro A.G."/>
            <person name="Kuo A."/>
            <person name="Tritt A."/>
            <person name="Lipzen A."/>
            <person name="He G."/>
            <person name="Yan M."/>
            <person name="Ng V."/>
            <person name="Cullen D."/>
            <person name="Martin F."/>
            <person name="Rosso M.-N."/>
            <person name="Henrissat B."/>
            <person name="Hibbett D."/>
            <person name="Martinez A.T."/>
            <person name="Grigoriev I.V."/>
        </authorList>
    </citation>
    <scope>NUCLEOTIDE SEQUENCE</scope>
    <source>
        <strain evidence="3">CIRM-BRFM 674</strain>
    </source>
</reference>
<accession>A0A9P5Z6D5</accession>
<sequence>MMVLAKVTSPSTSSAVSSSSSSEHSASRRSGEGTLGFLRWRRWSVGRGVSLARGEDARNKRRSELLTEGIESQVDEARMGRWARVGEGDKPSDVVPTASHARRPRTVSHGKLVKPRAAETMTLEIKVGQRRPKFILGNDSEPDLPSGASTTHAITRLSLTQESPPRRPPLLLHNTYLDPEQPSAPGRRRWTLASAMLDEAISDAGLIRELERMRAIGAWEKVQSRRKEQEQDVDVLEGVEKQTGEKAETGIARDDGSSIQSEEVWDIDVGLEIWAGREGMLERDEVLATNTNSAILDGSPLVSSPASTYPPTTSSFPLLSAPSASSWLAAQRALLTCRELLLTERRYLVLMQTLLNAHTVPAPPPLMLHYVSDLVRASETVLADMEKRPSVAGVADAFVQRQAELETAYVRWCGVVGGFFVPHSECAGADEADLGGGSVEGHPAVKRRRTAGDVEPTTQPLYQHSGPPPVTPLLRTVSTWRKSMPSIPSLGLGTVGENGVSVVQHGPGHGNAVWKREGDTPSPSPTTPAVKPIRKHSVRDLAILPTQRVMRYVLLYRDLLSHTPPSSSSRPVVERAIEAACRIADKCNRAQGNAAFIVGNPNAPVHDTSFSGARSGSGASNSSRGSARSRVTSSRPSSPSTKTLESTSSTSHASTSISGSTAVTSATSLSAHSAFVDNASTVQVPPGRTVASVRRTSMSAVSLTLMTSMGWGRGRSNVPQPMSASCLPEGRFNTTPRPADTPLR</sequence>
<proteinExistence type="predicted"/>
<feature type="region of interest" description="Disordered" evidence="1">
    <location>
        <begin position="719"/>
        <end position="744"/>
    </location>
</feature>
<dbReference type="EMBL" id="MU155165">
    <property type="protein sequence ID" value="KAF9482457.1"/>
    <property type="molecule type" value="Genomic_DNA"/>
</dbReference>
<evidence type="ECO:0000313" key="4">
    <source>
        <dbReference type="Proteomes" id="UP000807469"/>
    </source>
</evidence>